<protein>
    <submittedName>
        <fullName evidence="2">Uncharacterized protein</fullName>
    </submittedName>
</protein>
<evidence type="ECO:0000313" key="3">
    <source>
        <dbReference type="Proteomes" id="UP001302812"/>
    </source>
</evidence>
<reference evidence="2" key="1">
    <citation type="journal article" date="2023" name="Mol. Phylogenet. Evol.">
        <title>Genome-scale phylogeny and comparative genomics of the fungal order Sordariales.</title>
        <authorList>
            <person name="Hensen N."/>
            <person name="Bonometti L."/>
            <person name="Westerberg I."/>
            <person name="Brannstrom I.O."/>
            <person name="Guillou S."/>
            <person name="Cros-Aarteil S."/>
            <person name="Calhoun S."/>
            <person name="Haridas S."/>
            <person name="Kuo A."/>
            <person name="Mondo S."/>
            <person name="Pangilinan J."/>
            <person name="Riley R."/>
            <person name="LaButti K."/>
            <person name="Andreopoulos B."/>
            <person name="Lipzen A."/>
            <person name="Chen C."/>
            <person name="Yan M."/>
            <person name="Daum C."/>
            <person name="Ng V."/>
            <person name="Clum A."/>
            <person name="Steindorff A."/>
            <person name="Ohm R.A."/>
            <person name="Martin F."/>
            <person name="Silar P."/>
            <person name="Natvig D.O."/>
            <person name="Lalanne C."/>
            <person name="Gautier V."/>
            <person name="Ament-Velasquez S.L."/>
            <person name="Kruys A."/>
            <person name="Hutchinson M.I."/>
            <person name="Powell A.J."/>
            <person name="Barry K."/>
            <person name="Miller A.N."/>
            <person name="Grigoriev I.V."/>
            <person name="Debuchy R."/>
            <person name="Gladieux P."/>
            <person name="Hiltunen Thoren M."/>
            <person name="Johannesson H."/>
        </authorList>
    </citation>
    <scope>NUCLEOTIDE SEQUENCE</scope>
    <source>
        <strain evidence="2">CBS 508.74</strain>
    </source>
</reference>
<reference evidence="2" key="2">
    <citation type="submission" date="2023-05" db="EMBL/GenBank/DDBJ databases">
        <authorList>
            <consortium name="Lawrence Berkeley National Laboratory"/>
            <person name="Steindorff A."/>
            <person name="Hensen N."/>
            <person name="Bonometti L."/>
            <person name="Westerberg I."/>
            <person name="Brannstrom I.O."/>
            <person name="Guillou S."/>
            <person name="Cros-Aarteil S."/>
            <person name="Calhoun S."/>
            <person name="Haridas S."/>
            <person name="Kuo A."/>
            <person name="Mondo S."/>
            <person name="Pangilinan J."/>
            <person name="Riley R."/>
            <person name="Labutti K."/>
            <person name="Andreopoulos B."/>
            <person name="Lipzen A."/>
            <person name="Chen C."/>
            <person name="Yanf M."/>
            <person name="Daum C."/>
            <person name="Ng V."/>
            <person name="Clum A."/>
            <person name="Ohm R."/>
            <person name="Martin F."/>
            <person name="Silar P."/>
            <person name="Natvig D."/>
            <person name="Lalanne C."/>
            <person name="Gautier V."/>
            <person name="Ament-Velasquez S.L."/>
            <person name="Kruys A."/>
            <person name="Hutchinson M.I."/>
            <person name="Powell A.J."/>
            <person name="Barry K."/>
            <person name="Miller A.N."/>
            <person name="Grigoriev I.V."/>
            <person name="Debuchy R."/>
            <person name="Gladieux P."/>
            <person name="Thoren M.H."/>
            <person name="Johannesson H."/>
        </authorList>
    </citation>
    <scope>NUCLEOTIDE SEQUENCE</scope>
    <source>
        <strain evidence="2">CBS 508.74</strain>
    </source>
</reference>
<dbReference type="GeneID" id="89934133"/>
<accession>A0AAN6TNF6</accession>
<keyword evidence="3" id="KW-1185">Reference proteome</keyword>
<organism evidence="2 3">
    <name type="scientific">Canariomyces notabilis</name>
    <dbReference type="NCBI Taxonomy" id="2074819"/>
    <lineage>
        <taxon>Eukaryota</taxon>
        <taxon>Fungi</taxon>
        <taxon>Dikarya</taxon>
        <taxon>Ascomycota</taxon>
        <taxon>Pezizomycotina</taxon>
        <taxon>Sordariomycetes</taxon>
        <taxon>Sordariomycetidae</taxon>
        <taxon>Sordariales</taxon>
        <taxon>Chaetomiaceae</taxon>
        <taxon>Canariomyces</taxon>
    </lineage>
</organism>
<evidence type="ECO:0000313" key="2">
    <source>
        <dbReference type="EMBL" id="KAK4117673.1"/>
    </source>
</evidence>
<proteinExistence type="predicted"/>
<dbReference type="AlphaFoldDB" id="A0AAN6TNF6"/>
<dbReference type="EMBL" id="MU853332">
    <property type="protein sequence ID" value="KAK4117673.1"/>
    <property type="molecule type" value="Genomic_DNA"/>
</dbReference>
<comment type="caution">
    <text evidence="2">The sequence shown here is derived from an EMBL/GenBank/DDBJ whole genome shotgun (WGS) entry which is preliminary data.</text>
</comment>
<gene>
    <name evidence="2" type="ORF">N656DRAFT_54217</name>
</gene>
<sequence>MQCTSRAVQRVLSVGWAATGRLDLRVRNTGATTLVEGEYCALHLRKTHRKSGERGEYRSHRGAVECGRPAQRPLNASRNGESKHVLRLWANLSDSQNGCLLFLPLSLCLLLEPSFRAQSAVLHSDITCRPVTSTQVKGSEEERNRGTGPGIIGR</sequence>
<dbReference type="RefSeq" id="XP_064675243.1">
    <property type="nucleotide sequence ID" value="XM_064810009.1"/>
</dbReference>
<dbReference type="Proteomes" id="UP001302812">
    <property type="component" value="Unassembled WGS sequence"/>
</dbReference>
<evidence type="ECO:0000256" key="1">
    <source>
        <dbReference type="SAM" id="MobiDB-lite"/>
    </source>
</evidence>
<name>A0AAN6TNF6_9PEZI</name>
<feature type="region of interest" description="Disordered" evidence="1">
    <location>
        <begin position="133"/>
        <end position="154"/>
    </location>
</feature>